<name>A0A1L6ZEA5_BACIA</name>
<evidence type="ECO:0000313" key="1">
    <source>
        <dbReference type="EMBL" id="APT44861.1"/>
    </source>
</evidence>
<reference evidence="1 2" key="1">
    <citation type="submission" date="2016-05" db="EMBL/GenBank/DDBJ databases">
        <title>Complete Genome and Methylome Analysis of Psychrotrophic Bacterial Isolates from Antarctic Lake Untersee.</title>
        <authorList>
            <person name="Fomenkov A."/>
            <person name="Akimov V.N."/>
            <person name="Vasilyeva L.V."/>
            <person name="Andersen D."/>
            <person name="Vincze T."/>
            <person name="Roberts R.J."/>
        </authorList>
    </citation>
    <scope>NUCLEOTIDE SEQUENCE [LARGE SCALE GENOMIC DNA]</scope>
    <source>
        <strain evidence="1 2">U14-5</strain>
    </source>
</reference>
<evidence type="ECO:0000313" key="2">
    <source>
        <dbReference type="Proteomes" id="UP000185426"/>
    </source>
</evidence>
<dbReference type="AlphaFoldDB" id="A0A1L6ZEA5"/>
<organism evidence="1 2">
    <name type="scientific">Bacillus safensis</name>
    <dbReference type="NCBI Taxonomy" id="561879"/>
    <lineage>
        <taxon>Bacteria</taxon>
        <taxon>Bacillati</taxon>
        <taxon>Bacillota</taxon>
        <taxon>Bacilli</taxon>
        <taxon>Bacillales</taxon>
        <taxon>Bacillaceae</taxon>
        <taxon>Bacillus</taxon>
    </lineage>
</organism>
<protein>
    <submittedName>
        <fullName evidence="1">Uncharacterized protein</fullName>
    </submittedName>
</protein>
<dbReference type="EMBL" id="CP015607">
    <property type="protein sequence ID" value="APT44861.1"/>
    <property type="molecule type" value="Genomic_DNA"/>
</dbReference>
<proteinExistence type="predicted"/>
<gene>
    <name evidence="1" type="ORF">BSA145_02310</name>
</gene>
<sequence>MRYPKKQIGVVRMFKKFLVVLCVLTITFGFSSPMISHASQGNNETPPVSVDKKQLELAEKLSNYFELDKDGNIHFTADKETLMEMGISEHDSQLMTSMKSEEFSFEENEKKGDMQAYGFVGLHLKLGPKVRSMNAIVAGGFAAGYIGWYTSKIAAAGPWGAGAAAAITAGTSGAVAWAVKNKYKKVDVGVNIMFVDLAYTVKIP</sequence>
<dbReference type="Proteomes" id="UP000185426">
    <property type="component" value="Chromosome"/>
</dbReference>
<accession>A0A1L6ZEA5</accession>